<sequence>MAEAQTNIPVGSTTSGSLAVAAESTVATRMSAPPSFDVADFPVPHGREEEWRFTPLARLRGLHDGTAEAGGVLTVRVDAPEGVTVETVDRSDARLGKAGTPVDRVAAQAYSAFEKASVVSVPKETVLTEPIRVSVHGEGGTAYGHQVFELGAFAEAVVVIDHTGDGVLAANVDYVLGDGAKLTVVSVQDWADKAVHVAQHNALVGRDASFKSVVVTFGGDLVRLHPRVSYAGPGGEAELFGLYFTDKGQHQEHRLLVDHNVPHCKSNVAYKGALQGQDAHAVWIGDVLIQAAAEGTDSYEMNRNLVLTDGARVDSVPNLEIETGEIAGAGHASATGRFDDEQLFYLQSRGIPEDEARRLVVRGFFAELVQQIGVDDVEARLLAKIDAELEASV</sequence>
<comment type="similarity">
    <text evidence="1">Belongs to the iron-sulfur cluster assembly SufBD family.</text>
</comment>
<dbReference type="PANTHER" id="PTHR43575">
    <property type="entry name" value="PROTEIN ABCI7, CHLOROPLASTIC"/>
    <property type="match status" value="1"/>
</dbReference>
<dbReference type="InterPro" id="IPR011542">
    <property type="entry name" value="SUF_FeS_clus_asmbl_SufD"/>
</dbReference>
<evidence type="ECO:0000313" key="3">
    <source>
        <dbReference type="EMBL" id="MBB6433587.1"/>
    </source>
</evidence>
<name>A0A7X0LMB1_9ACTN</name>
<dbReference type="InterPro" id="IPR000825">
    <property type="entry name" value="SUF_FeS_clus_asmbl_SufBD_core"/>
</dbReference>
<proteinExistence type="inferred from homology"/>
<dbReference type="SUPFAM" id="SSF101960">
    <property type="entry name" value="Stabilizer of iron transporter SufD"/>
    <property type="match status" value="1"/>
</dbReference>
<organism evidence="3 4">
    <name type="scientific">Streptomyces candidus</name>
    <dbReference type="NCBI Taxonomy" id="67283"/>
    <lineage>
        <taxon>Bacteria</taxon>
        <taxon>Bacillati</taxon>
        <taxon>Actinomycetota</taxon>
        <taxon>Actinomycetes</taxon>
        <taxon>Kitasatosporales</taxon>
        <taxon>Streptomycetaceae</taxon>
        <taxon>Streptomyces</taxon>
    </lineage>
</organism>
<gene>
    <name evidence="3" type="ORF">HNQ79_000025</name>
</gene>
<dbReference type="Proteomes" id="UP000540423">
    <property type="component" value="Unassembled WGS sequence"/>
</dbReference>
<dbReference type="PANTHER" id="PTHR43575:SF1">
    <property type="entry name" value="PROTEIN ABCI7, CHLOROPLASTIC"/>
    <property type="match status" value="1"/>
</dbReference>
<dbReference type="EMBL" id="JACHEM010000001">
    <property type="protein sequence ID" value="MBB6433587.1"/>
    <property type="molecule type" value="Genomic_DNA"/>
</dbReference>
<comment type="caution">
    <text evidence="3">The sequence shown here is derived from an EMBL/GenBank/DDBJ whole genome shotgun (WGS) entry which is preliminary data.</text>
</comment>
<evidence type="ECO:0000313" key="4">
    <source>
        <dbReference type="Proteomes" id="UP000540423"/>
    </source>
</evidence>
<dbReference type="NCBIfam" id="TIGR01981">
    <property type="entry name" value="sufD"/>
    <property type="match status" value="1"/>
</dbReference>
<evidence type="ECO:0000256" key="1">
    <source>
        <dbReference type="ARBA" id="ARBA00043967"/>
    </source>
</evidence>
<protein>
    <submittedName>
        <fullName evidence="3">Fe-S cluster assembly protein SufD</fullName>
    </submittedName>
</protein>
<accession>A0A7X0LMB1</accession>
<dbReference type="InterPro" id="IPR037284">
    <property type="entry name" value="SUF_FeS_clus_asmbl_SufBD_sf"/>
</dbReference>
<dbReference type="RefSeq" id="WP_185025456.1">
    <property type="nucleotide sequence ID" value="NZ_BNBN01000001.1"/>
</dbReference>
<keyword evidence="4" id="KW-1185">Reference proteome</keyword>
<dbReference type="Pfam" id="PF01458">
    <property type="entry name" value="SUFBD_core"/>
    <property type="match status" value="1"/>
</dbReference>
<dbReference type="AlphaFoldDB" id="A0A7X0LMB1"/>
<dbReference type="GO" id="GO:0016226">
    <property type="term" value="P:iron-sulfur cluster assembly"/>
    <property type="evidence" value="ECO:0007669"/>
    <property type="project" value="InterPro"/>
</dbReference>
<evidence type="ECO:0000259" key="2">
    <source>
        <dbReference type="Pfam" id="PF01458"/>
    </source>
</evidence>
<reference evidence="3 4" key="1">
    <citation type="submission" date="2020-08" db="EMBL/GenBank/DDBJ databases">
        <title>Genomic Encyclopedia of Type Strains, Phase IV (KMG-IV): sequencing the most valuable type-strain genomes for metagenomic binning, comparative biology and taxonomic classification.</title>
        <authorList>
            <person name="Goeker M."/>
        </authorList>
    </citation>
    <scope>NUCLEOTIDE SEQUENCE [LARGE SCALE GENOMIC DNA]</scope>
    <source>
        <strain evidence="3 4">DSM 40141</strain>
    </source>
</reference>
<dbReference type="InterPro" id="IPR055346">
    <property type="entry name" value="Fe-S_cluster_assembly_SufBD"/>
</dbReference>
<feature type="domain" description="SUF system FeS cluster assembly SufBD core" evidence="2">
    <location>
        <begin position="138"/>
        <end position="364"/>
    </location>
</feature>